<dbReference type="AlphaFoldDB" id="A0A2P2Q2S9"/>
<organism evidence="1">
    <name type="scientific">Rhizophora mucronata</name>
    <name type="common">Asiatic mangrove</name>
    <dbReference type="NCBI Taxonomy" id="61149"/>
    <lineage>
        <taxon>Eukaryota</taxon>
        <taxon>Viridiplantae</taxon>
        <taxon>Streptophyta</taxon>
        <taxon>Embryophyta</taxon>
        <taxon>Tracheophyta</taxon>
        <taxon>Spermatophyta</taxon>
        <taxon>Magnoliopsida</taxon>
        <taxon>eudicotyledons</taxon>
        <taxon>Gunneridae</taxon>
        <taxon>Pentapetalae</taxon>
        <taxon>rosids</taxon>
        <taxon>fabids</taxon>
        <taxon>Malpighiales</taxon>
        <taxon>Rhizophoraceae</taxon>
        <taxon>Rhizophora</taxon>
    </lineage>
</organism>
<evidence type="ECO:0000313" key="1">
    <source>
        <dbReference type="EMBL" id="MBX61254.1"/>
    </source>
</evidence>
<dbReference type="EMBL" id="GGEC01080770">
    <property type="protein sequence ID" value="MBX61254.1"/>
    <property type="molecule type" value="Transcribed_RNA"/>
</dbReference>
<sequence>MLDSVPPHNSSFCKNKSRFVSCKGCSPGSKANRKSPSQCRSSMGIGIPCLWIQI</sequence>
<protein>
    <submittedName>
        <fullName evidence="1">Uncharacterized protein</fullName>
    </submittedName>
</protein>
<reference evidence="1" key="1">
    <citation type="submission" date="2018-02" db="EMBL/GenBank/DDBJ databases">
        <title>Rhizophora mucronata_Transcriptome.</title>
        <authorList>
            <person name="Meera S.P."/>
            <person name="Sreeshan A."/>
            <person name="Augustine A."/>
        </authorList>
    </citation>
    <scope>NUCLEOTIDE SEQUENCE</scope>
    <source>
        <tissue evidence="1">Leaf</tissue>
    </source>
</reference>
<proteinExistence type="predicted"/>
<accession>A0A2P2Q2S9</accession>
<name>A0A2P2Q2S9_RHIMU</name>